<comment type="caution">
    <text evidence="1">The sequence shown here is derived from an EMBL/GenBank/DDBJ whole genome shotgun (WGS) entry which is preliminary data.</text>
</comment>
<dbReference type="RefSeq" id="WP_003064686.1">
    <property type="nucleotide sequence ID" value="NZ_GL397128.1"/>
</dbReference>
<name>E0PDI7_STREI</name>
<dbReference type="Proteomes" id="UP000004290">
    <property type="component" value="Unassembled WGS sequence"/>
</dbReference>
<accession>E0PDI7</accession>
<evidence type="ECO:0008006" key="3">
    <source>
        <dbReference type="Google" id="ProtNLM"/>
    </source>
</evidence>
<evidence type="ECO:0000313" key="2">
    <source>
        <dbReference type="Proteomes" id="UP000004290"/>
    </source>
</evidence>
<gene>
    <name evidence="1" type="ORF">HMPREF9319_0910</name>
</gene>
<evidence type="ECO:0000313" key="1">
    <source>
        <dbReference type="EMBL" id="EFM27347.1"/>
    </source>
</evidence>
<keyword evidence="2" id="KW-1185">Reference proteome</keyword>
<dbReference type="InterPro" id="IPR053842">
    <property type="entry name" value="NikA-like"/>
</dbReference>
<reference evidence="1 2" key="1">
    <citation type="submission" date="2010-07" db="EMBL/GenBank/DDBJ databases">
        <authorList>
            <person name="Muzny D."/>
            <person name="Qin X."/>
            <person name="Deng J."/>
            <person name="Jiang H."/>
            <person name="Liu Y."/>
            <person name="Qu J."/>
            <person name="Song X.-Z."/>
            <person name="Zhang L."/>
            <person name="Thornton R."/>
            <person name="Coyle M."/>
            <person name="Francisco L."/>
            <person name="Jackson L."/>
            <person name="Javaid M."/>
            <person name="Korchina V."/>
            <person name="Kovar C."/>
            <person name="Mata R."/>
            <person name="Mathew T."/>
            <person name="Ngo R."/>
            <person name="Nguyen L."/>
            <person name="Nguyen N."/>
            <person name="Okwuonu G."/>
            <person name="Ongeri F."/>
            <person name="Pham C."/>
            <person name="Simmons D."/>
            <person name="Wilczek-Boney K."/>
            <person name="Hale W."/>
            <person name="Jakkamsetti A."/>
            <person name="Pham P."/>
            <person name="Ruth R."/>
            <person name="San Lucas F."/>
            <person name="Warren J."/>
            <person name="Zhang J."/>
            <person name="Zhao Z."/>
            <person name="Zhou C."/>
            <person name="Zhu D."/>
            <person name="Lee S."/>
            <person name="Bess C."/>
            <person name="Blankenburg K."/>
            <person name="Forbes L."/>
            <person name="Fu Q."/>
            <person name="Gubbala S."/>
            <person name="Hirani K."/>
            <person name="Jayaseelan J.C."/>
            <person name="Lara F."/>
            <person name="Munidasa M."/>
            <person name="Palculict T."/>
            <person name="Patil S."/>
            <person name="Pu L.-L."/>
            <person name="Saada N."/>
            <person name="Tang L."/>
            <person name="Weissenberger G."/>
            <person name="Zhu Y."/>
            <person name="Hemphill L."/>
            <person name="Shang Y."/>
            <person name="Youmans B."/>
            <person name="Ayvaz T."/>
            <person name="Ross M."/>
            <person name="Santibanez J."/>
            <person name="Aqrawi P."/>
            <person name="Gross S."/>
            <person name="Joshi V."/>
            <person name="Fowler G."/>
            <person name="Nazareth L."/>
            <person name="Reid J."/>
            <person name="Worley K."/>
            <person name="Petrosino J."/>
            <person name="Highlander S."/>
            <person name="Gibbs R."/>
        </authorList>
    </citation>
    <scope>NUCLEOTIDE SEQUENCE [LARGE SCALE GENOMIC DNA]</scope>
    <source>
        <strain evidence="1 2">ATCC 700338</strain>
    </source>
</reference>
<proteinExistence type="predicted"/>
<dbReference type="AlphaFoldDB" id="E0PDI7"/>
<dbReference type="Pfam" id="PF21983">
    <property type="entry name" value="NikA-like"/>
    <property type="match status" value="1"/>
</dbReference>
<sequence>MKQNNENRKRNKLVNFWVTPEEIDLIETRVKLTGMAKGEYLIETLLKQDISIRVGKYESDRLSLEMARLAEALNTCNVDSEDGMKVLNECKLLFQELIQLMRKESDLHE</sequence>
<dbReference type="EMBL" id="AEEL01000014">
    <property type="protein sequence ID" value="EFM27347.1"/>
    <property type="molecule type" value="Genomic_DNA"/>
</dbReference>
<organism evidence="1 2">
    <name type="scientific">Streptococcus equinus ATCC 700338</name>
    <dbReference type="NCBI Taxonomy" id="864569"/>
    <lineage>
        <taxon>Bacteria</taxon>
        <taxon>Bacillati</taxon>
        <taxon>Bacillota</taxon>
        <taxon>Bacilli</taxon>
        <taxon>Lactobacillales</taxon>
        <taxon>Streptococcaceae</taxon>
        <taxon>Streptococcus</taxon>
    </lineage>
</organism>
<dbReference type="HOGENOM" id="CLU_153138_1_0_9"/>
<protein>
    <recommendedName>
        <fullName evidence="3">Mobilization protein</fullName>
    </recommendedName>
</protein>